<feature type="compositionally biased region" description="Basic and acidic residues" evidence="1">
    <location>
        <begin position="87"/>
        <end position="96"/>
    </location>
</feature>
<proteinExistence type="predicted"/>
<dbReference type="EMBL" id="AZBU02000011">
    <property type="protein sequence ID" value="TKR61413.1"/>
    <property type="molecule type" value="Genomic_DNA"/>
</dbReference>
<dbReference type="Proteomes" id="UP000298663">
    <property type="component" value="Unassembled WGS sequence"/>
</dbReference>
<comment type="caution">
    <text evidence="2">The sequence shown here is derived from an EMBL/GenBank/DDBJ whole genome shotgun (WGS) entry which is preliminary data.</text>
</comment>
<accession>A0A4U5LZM2</accession>
<keyword evidence="3" id="KW-1185">Reference proteome</keyword>
<reference evidence="2 3" key="1">
    <citation type="journal article" date="2015" name="Genome Biol.">
        <title>Comparative genomics of Steinernema reveals deeply conserved gene regulatory networks.</title>
        <authorList>
            <person name="Dillman A.R."/>
            <person name="Macchietto M."/>
            <person name="Porter C.F."/>
            <person name="Rogers A."/>
            <person name="Williams B."/>
            <person name="Antoshechkin I."/>
            <person name="Lee M.M."/>
            <person name="Goodwin Z."/>
            <person name="Lu X."/>
            <person name="Lewis E.E."/>
            <person name="Goodrich-Blair H."/>
            <person name="Stock S.P."/>
            <person name="Adams B.J."/>
            <person name="Sternberg P.W."/>
            <person name="Mortazavi A."/>
        </authorList>
    </citation>
    <scope>NUCLEOTIDE SEQUENCE [LARGE SCALE GENOMIC DNA]</scope>
    <source>
        <strain evidence="2 3">ALL</strain>
    </source>
</reference>
<reference evidence="2 3" key="2">
    <citation type="journal article" date="2019" name="G3 (Bethesda)">
        <title>Hybrid Assembly of the Genome of the Entomopathogenic Nematode Steinernema carpocapsae Identifies the X-Chromosome.</title>
        <authorList>
            <person name="Serra L."/>
            <person name="Macchietto M."/>
            <person name="Macias-Munoz A."/>
            <person name="McGill C.J."/>
            <person name="Rodriguez I.M."/>
            <person name="Rodriguez B."/>
            <person name="Murad R."/>
            <person name="Mortazavi A."/>
        </authorList>
    </citation>
    <scope>NUCLEOTIDE SEQUENCE [LARGE SCALE GENOMIC DNA]</scope>
    <source>
        <strain evidence="2 3">ALL</strain>
    </source>
</reference>
<organism evidence="2 3">
    <name type="scientific">Steinernema carpocapsae</name>
    <name type="common">Entomopathogenic nematode</name>
    <dbReference type="NCBI Taxonomy" id="34508"/>
    <lineage>
        <taxon>Eukaryota</taxon>
        <taxon>Metazoa</taxon>
        <taxon>Ecdysozoa</taxon>
        <taxon>Nematoda</taxon>
        <taxon>Chromadorea</taxon>
        <taxon>Rhabditida</taxon>
        <taxon>Tylenchina</taxon>
        <taxon>Panagrolaimomorpha</taxon>
        <taxon>Strongyloidoidea</taxon>
        <taxon>Steinernematidae</taxon>
        <taxon>Steinernema</taxon>
    </lineage>
</organism>
<evidence type="ECO:0000313" key="3">
    <source>
        <dbReference type="Proteomes" id="UP000298663"/>
    </source>
</evidence>
<gene>
    <name evidence="2" type="ORF">L596_028522</name>
</gene>
<sequence>MSSPISDEPTTTLRGAPLSKNLNSTVSLSFLASAGSCTTCSSSFACRTLKISLQRHNRTKTDNSGAAKSVRFERDFEYMVHVNGGKNNDRQADSSEKPVNTS</sequence>
<evidence type="ECO:0000256" key="1">
    <source>
        <dbReference type="SAM" id="MobiDB-lite"/>
    </source>
</evidence>
<name>A0A4U5LZM2_STECR</name>
<feature type="region of interest" description="Disordered" evidence="1">
    <location>
        <begin position="83"/>
        <end position="102"/>
    </location>
</feature>
<protein>
    <submittedName>
        <fullName evidence="2">Uncharacterized protein</fullName>
    </submittedName>
</protein>
<dbReference type="AlphaFoldDB" id="A0A4U5LZM2"/>
<evidence type="ECO:0000313" key="2">
    <source>
        <dbReference type="EMBL" id="TKR61413.1"/>
    </source>
</evidence>